<dbReference type="GO" id="GO:0005634">
    <property type="term" value="C:nucleus"/>
    <property type="evidence" value="ECO:0007669"/>
    <property type="project" value="UniProtKB-SubCell"/>
</dbReference>
<evidence type="ECO:0000256" key="2">
    <source>
        <dbReference type="ARBA" id="ARBA00022969"/>
    </source>
</evidence>
<reference evidence="8 9" key="1">
    <citation type="submission" date="2018-05" db="EMBL/GenBank/DDBJ databases">
        <title>Draft genome sequence of Scytalidium lignicola DSM 105466, a ubiquitous saprotrophic fungus.</title>
        <authorList>
            <person name="Buettner E."/>
            <person name="Gebauer A.M."/>
            <person name="Hofrichter M."/>
            <person name="Liers C."/>
            <person name="Kellner H."/>
        </authorList>
    </citation>
    <scope>NUCLEOTIDE SEQUENCE [LARGE SCALE GENOMIC DNA]</scope>
    <source>
        <strain evidence="8 9">DSM 105466</strain>
    </source>
</reference>
<keyword evidence="4" id="KW-0804">Transcription</keyword>
<evidence type="ECO:0000256" key="4">
    <source>
        <dbReference type="ARBA" id="ARBA00023163"/>
    </source>
</evidence>
<evidence type="ECO:0000256" key="3">
    <source>
        <dbReference type="ARBA" id="ARBA00023015"/>
    </source>
</evidence>
<feature type="region of interest" description="Disordered" evidence="6">
    <location>
        <begin position="252"/>
        <end position="372"/>
    </location>
</feature>
<dbReference type="PANTHER" id="PTHR33572">
    <property type="entry name" value="SPORE DEVELOPMENT REGULATOR VOSA"/>
    <property type="match status" value="1"/>
</dbReference>
<dbReference type="Proteomes" id="UP000258309">
    <property type="component" value="Unassembled WGS sequence"/>
</dbReference>
<evidence type="ECO:0000259" key="7">
    <source>
        <dbReference type="PROSITE" id="PS51821"/>
    </source>
</evidence>
<evidence type="ECO:0000313" key="8">
    <source>
        <dbReference type="EMBL" id="RFU27731.1"/>
    </source>
</evidence>
<dbReference type="EMBL" id="NCSJ02000193">
    <property type="protein sequence ID" value="RFU27731.1"/>
    <property type="molecule type" value="Genomic_DNA"/>
</dbReference>
<comment type="subcellular location">
    <subcellularLocation>
        <location evidence="1">Nucleus</location>
    </subcellularLocation>
</comment>
<feature type="region of interest" description="Disordered" evidence="6">
    <location>
        <begin position="36"/>
        <end position="55"/>
    </location>
</feature>
<proteinExistence type="predicted"/>
<dbReference type="OrthoDB" id="5599552at2759"/>
<dbReference type="InterPro" id="IPR021740">
    <property type="entry name" value="Velvet"/>
</dbReference>
<dbReference type="InterPro" id="IPR038491">
    <property type="entry name" value="Velvet_dom_sf"/>
</dbReference>
<feature type="non-terminal residue" evidence="8">
    <location>
        <position position="1"/>
    </location>
</feature>
<dbReference type="Gene3D" id="2.60.40.3960">
    <property type="entry name" value="Velvet domain"/>
    <property type="match status" value="1"/>
</dbReference>
<keyword evidence="9" id="KW-1185">Reference proteome</keyword>
<feature type="domain" description="Velvet" evidence="7">
    <location>
        <begin position="81"/>
        <end position="251"/>
    </location>
</feature>
<evidence type="ECO:0000256" key="1">
    <source>
        <dbReference type="ARBA" id="ARBA00004123"/>
    </source>
</evidence>
<dbReference type="GO" id="GO:0030435">
    <property type="term" value="P:sporulation resulting in formation of a cellular spore"/>
    <property type="evidence" value="ECO:0007669"/>
    <property type="project" value="UniProtKB-KW"/>
</dbReference>
<keyword evidence="2" id="KW-0749">Sporulation</keyword>
<evidence type="ECO:0000256" key="6">
    <source>
        <dbReference type="SAM" id="MobiDB-lite"/>
    </source>
</evidence>
<dbReference type="PROSITE" id="PS51821">
    <property type="entry name" value="VELVET"/>
    <property type="match status" value="1"/>
</dbReference>
<keyword evidence="5" id="KW-0539">Nucleus</keyword>
<name>A0A3E2H336_SCYLI</name>
<feature type="non-terminal residue" evidence="8">
    <location>
        <position position="571"/>
    </location>
</feature>
<dbReference type="InterPro" id="IPR037525">
    <property type="entry name" value="Velvet_dom"/>
</dbReference>
<organism evidence="8 9">
    <name type="scientific">Scytalidium lignicola</name>
    <name type="common">Hyphomycete</name>
    <dbReference type="NCBI Taxonomy" id="5539"/>
    <lineage>
        <taxon>Eukaryota</taxon>
        <taxon>Fungi</taxon>
        <taxon>Dikarya</taxon>
        <taxon>Ascomycota</taxon>
        <taxon>Pezizomycotina</taxon>
        <taxon>Leotiomycetes</taxon>
        <taxon>Leotiomycetes incertae sedis</taxon>
        <taxon>Scytalidium</taxon>
    </lineage>
</organism>
<dbReference type="Pfam" id="PF11754">
    <property type="entry name" value="Velvet"/>
    <property type="match status" value="2"/>
</dbReference>
<protein>
    <recommendedName>
        <fullName evidence="7">Velvet domain-containing protein</fullName>
    </recommendedName>
</protein>
<sequence length="571" mass="62525">MQIICQTRGEPSSGCSTLLVNHRPCLLESAAATLPSKFSPSNHERYPKEPQFPKLETTNSMNTVQSSSHEFADAATAQIPGLQSHDCQLIIRQKPENARLAIGKEKDRKPVDPPPIIQLKISHGSDPNQNYLQSPYFFMTCSLVGLADGRPTPEGLSGALGGTVVSSLHRLKDTDNQDGAFFVFGDLSVKLEGQFRLQFSLYEMRGTTCYYIKSIISEPFTVYPGKNWPGMSESTFLTRSFSDQGVRLRLRKEPRALLRKRGPASEDYQPRHYRTQARQQSETGDKQSYTGGGNESDETPRTTQVDQMGNVKYDLQSGGYDPRGGGYGHHSQGSFSSYGDDQSSKRSRTSSDQSQTLAFAPHPSQSLDSPQFPARLYTDSQQTPQYLPFASSHQQTYSLSYTQSPDTPSREQYGYQHRPSTVQSPGPLSPFDTGTMRSPTATNYYTPQSQARFNPQIHFGSIPQVMGGASPRMGSSYDNLNFGSTQRDSPGLSNSGLGLSTGYGRMSTNAGYAAMQGAATYGRREGYEGMLPAGQDFTVGTRAAAALPYSTSLDRLDMNTSTAPGPLEGTF</sequence>
<evidence type="ECO:0000313" key="9">
    <source>
        <dbReference type="Proteomes" id="UP000258309"/>
    </source>
</evidence>
<dbReference type="PANTHER" id="PTHR33572:SF18">
    <property type="entry name" value="SPORE DEVELOPMENT REGULATOR VOSA"/>
    <property type="match status" value="1"/>
</dbReference>
<evidence type="ECO:0000256" key="5">
    <source>
        <dbReference type="ARBA" id="ARBA00023242"/>
    </source>
</evidence>
<dbReference type="AlphaFoldDB" id="A0A3E2H336"/>
<gene>
    <name evidence="8" type="ORF">B7463_g8607</name>
</gene>
<accession>A0A3E2H336</accession>
<feature type="compositionally biased region" description="Polar residues" evidence="6">
    <location>
        <begin position="391"/>
        <end position="407"/>
    </location>
</feature>
<feature type="region of interest" description="Disordered" evidence="6">
    <location>
        <begin position="391"/>
        <end position="429"/>
    </location>
</feature>
<keyword evidence="3" id="KW-0805">Transcription regulation</keyword>
<dbReference type="STRING" id="5539.A0A3E2H336"/>
<comment type="caution">
    <text evidence="8">The sequence shown here is derived from an EMBL/GenBank/DDBJ whole genome shotgun (WGS) entry which is preliminary data.</text>
</comment>
<feature type="compositionally biased region" description="Polar residues" evidence="6">
    <location>
        <begin position="276"/>
        <end position="289"/>
    </location>
</feature>